<gene>
    <name evidence="6" type="ORF">COCNU_05G005970</name>
</gene>
<comment type="caution">
    <text evidence="6">The sequence shown here is derived from an EMBL/GenBank/DDBJ whole genome shotgun (WGS) entry which is preliminary data.</text>
</comment>
<evidence type="ECO:0000256" key="2">
    <source>
        <dbReference type="ARBA" id="ARBA00022552"/>
    </source>
</evidence>
<protein>
    <submittedName>
        <fullName evidence="6">Uncharacterized protein</fullName>
    </submittedName>
</protein>
<evidence type="ECO:0000256" key="1">
    <source>
        <dbReference type="ARBA" id="ARBA00004604"/>
    </source>
</evidence>
<dbReference type="SUPFAM" id="SSF50998">
    <property type="entry name" value="Quinoprotein alcohol dehydrogenase-like"/>
    <property type="match status" value="1"/>
</dbReference>
<dbReference type="AlphaFoldDB" id="A0A8K0I8K5"/>
<organism evidence="6 7">
    <name type="scientific">Cocos nucifera</name>
    <name type="common">Coconut palm</name>
    <dbReference type="NCBI Taxonomy" id="13894"/>
    <lineage>
        <taxon>Eukaryota</taxon>
        <taxon>Viridiplantae</taxon>
        <taxon>Streptophyta</taxon>
        <taxon>Embryophyta</taxon>
        <taxon>Tracheophyta</taxon>
        <taxon>Spermatophyta</taxon>
        <taxon>Magnoliopsida</taxon>
        <taxon>Liliopsida</taxon>
        <taxon>Arecaceae</taxon>
        <taxon>Arecoideae</taxon>
        <taxon>Cocoseae</taxon>
        <taxon>Attaleinae</taxon>
        <taxon>Cocos</taxon>
    </lineage>
</organism>
<dbReference type="EMBL" id="CM017876">
    <property type="protein sequence ID" value="KAG1342368.1"/>
    <property type="molecule type" value="Genomic_DNA"/>
</dbReference>
<dbReference type="GO" id="GO:0034388">
    <property type="term" value="C:Pwp2p-containing subcomplex of 90S preribosome"/>
    <property type="evidence" value="ECO:0007669"/>
    <property type="project" value="TreeGrafter"/>
</dbReference>
<proteinExistence type="predicted"/>
<dbReference type="InterPro" id="IPR045161">
    <property type="entry name" value="Utp18"/>
</dbReference>
<evidence type="ECO:0000313" key="7">
    <source>
        <dbReference type="Proteomes" id="UP000797356"/>
    </source>
</evidence>
<evidence type="ECO:0000256" key="5">
    <source>
        <dbReference type="ARBA" id="ARBA00023242"/>
    </source>
</evidence>
<dbReference type="InterPro" id="IPR015943">
    <property type="entry name" value="WD40/YVTN_repeat-like_dom_sf"/>
</dbReference>
<dbReference type="PANTHER" id="PTHR18359">
    <property type="entry name" value="WD-REPEAT PROTEIN-RELATED"/>
    <property type="match status" value="1"/>
</dbReference>
<keyword evidence="5" id="KW-0539">Nucleus</keyword>
<dbReference type="OrthoDB" id="1935146at2759"/>
<sequence>MKKLESLLFGTLYSSMEFGKEAGGEEEEEHAKLNPETEWARIDRTSAHVGDSYDESDDESGVTVAHGYEDMEGDDILWSNDELVVKGRDKLLPGLLEYSRLMNANSEEPSNGPINSVQFHWNGQLLLTAGLDRRLRFFQVDENTTSRCRAYSLRTA</sequence>
<dbReference type="GO" id="GO:0032040">
    <property type="term" value="C:small-subunit processome"/>
    <property type="evidence" value="ECO:0007669"/>
    <property type="project" value="TreeGrafter"/>
</dbReference>
<comment type="subcellular location">
    <subcellularLocation>
        <location evidence="1">Nucleus</location>
        <location evidence="1">Nucleolus</location>
    </subcellularLocation>
</comment>
<keyword evidence="3" id="KW-0853">WD repeat</keyword>
<name>A0A8K0I8K5_COCNU</name>
<dbReference type="Gene3D" id="2.130.10.10">
    <property type="entry name" value="YVTN repeat-like/Quinoprotein amine dehydrogenase"/>
    <property type="match status" value="1"/>
</dbReference>
<keyword evidence="2" id="KW-0698">rRNA processing</keyword>
<dbReference type="GO" id="GO:0006364">
    <property type="term" value="P:rRNA processing"/>
    <property type="evidence" value="ECO:0007669"/>
    <property type="project" value="UniProtKB-KW"/>
</dbReference>
<dbReference type="PANTHER" id="PTHR18359:SF0">
    <property type="entry name" value="U3 SMALL NUCLEOLAR RNA-ASSOCIATED PROTEIN 18 HOMOLOG"/>
    <property type="match status" value="1"/>
</dbReference>
<accession>A0A8K0I8K5</accession>
<dbReference type="Proteomes" id="UP000797356">
    <property type="component" value="Chromosome 5"/>
</dbReference>
<evidence type="ECO:0000256" key="3">
    <source>
        <dbReference type="ARBA" id="ARBA00022574"/>
    </source>
</evidence>
<evidence type="ECO:0000256" key="4">
    <source>
        <dbReference type="ARBA" id="ARBA00022737"/>
    </source>
</evidence>
<reference evidence="6" key="1">
    <citation type="journal article" date="2017" name="Gigascience">
        <title>The genome draft of coconut (Cocos nucifera).</title>
        <authorList>
            <person name="Xiao Y."/>
            <person name="Xu P."/>
            <person name="Fan H."/>
            <person name="Baudouin L."/>
            <person name="Xia W."/>
            <person name="Bocs S."/>
            <person name="Xu J."/>
            <person name="Li Q."/>
            <person name="Guo A."/>
            <person name="Zhou L."/>
            <person name="Li J."/>
            <person name="Wu Y."/>
            <person name="Ma Z."/>
            <person name="Armero A."/>
            <person name="Issali A.E."/>
            <person name="Liu N."/>
            <person name="Peng M."/>
            <person name="Yang Y."/>
        </authorList>
    </citation>
    <scope>NUCLEOTIDE SEQUENCE</scope>
    <source>
        <tissue evidence="6">Spear leaf of Hainan Tall coconut</tissue>
    </source>
</reference>
<keyword evidence="7" id="KW-1185">Reference proteome</keyword>
<reference evidence="6" key="2">
    <citation type="submission" date="2019-07" db="EMBL/GenBank/DDBJ databases">
        <authorList>
            <person name="Yang Y."/>
            <person name="Bocs S."/>
            <person name="Baudouin L."/>
        </authorList>
    </citation>
    <scope>NUCLEOTIDE SEQUENCE</scope>
    <source>
        <tissue evidence="6">Spear leaf of Hainan Tall coconut</tissue>
    </source>
</reference>
<dbReference type="InterPro" id="IPR011047">
    <property type="entry name" value="Quinoprotein_ADH-like_sf"/>
</dbReference>
<evidence type="ECO:0000313" key="6">
    <source>
        <dbReference type="EMBL" id="KAG1342368.1"/>
    </source>
</evidence>
<keyword evidence="4" id="KW-0677">Repeat</keyword>